<keyword evidence="1" id="KW-0812">Transmembrane</keyword>
<keyword evidence="1" id="KW-1133">Transmembrane helix</keyword>
<accession>A0A4R8WD89</accession>
<dbReference type="Pfam" id="PF10027">
    <property type="entry name" value="DUF2269"/>
    <property type="match status" value="1"/>
</dbReference>
<dbReference type="Proteomes" id="UP000297643">
    <property type="component" value="Unassembled WGS sequence"/>
</dbReference>
<dbReference type="EMBL" id="SOFM01000016">
    <property type="protein sequence ID" value="TFC05249.1"/>
    <property type="molecule type" value="Genomic_DNA"/>
</dbReference>
<feature type="transmembrane region" description="Helical" evidence="1">
    <location>
        <begin position="79"/>
        <end position="99"/>
    </location>
</feature>
<feature type="transmembrane region" description="Helical" evidence="1">
    <location>
        <begin position="111"/>
        <end position="132"/>
    </location>
</feature>
<sequence>MDTLFNTLHIVAAVFIVGPMAILPMTAMRSIRAGEAGQVASLAKSVNLFTLLSIVVALFGFGALGVADPEEGFSFGSTWVLLSILAYAIALAINLFVVVPAMRQAAEALTAGAAVVGASATATSATATSAVGTSDAKPAGYSRVAMGSGISSLLLVIVVVLMVWKP</sequence>
<reference evidence="2 3" key="1">
    <citation type="submission" date="2019-03" db="EMBL/GenBank/DDBJ databases">
        <title>Genomics of glacier-inhabiting Cryobacterium strains.</title>
        <authorList>
            <person name="Liu Q."/>
            <person name="Xin Y.-H."/>
        </authorList>
    </citation>
    <scope>NUCLEOTIDE SEQUENCE [LARGE SCALE GENOMIC DNA]</scope>
    <source>
        <strain evidence="2 3">RHLT2-21</strain>
    </source>
</reference>
<protein>
    <submittedName>
        <fullName evidence="2">DUF2269 family protein</fullName>
    </submittedName>
</protein>
<keyword evidence="3" id="KW-1185">Reference proteome</keyword>
<dbReference type="InterPro" id="IPR018729">
    <property type="entry name" value="DUF2269_transmembrane"/>
</dbReference>
<dbReference type="RefSeq" id="WP_134507644.1">
    <property type="nucleotide sequence ID" value="NZ_SOFM01000016.1"/>
</dbReference>
<organism evidence="2 3">
    <name type="scientific">Cryobacterium mannosilyticum</name>
    <dbReference type="NCBI Taxonomy" id="1259190"/>
    <lineage>
        <taxon>Bacteria</taxon>
        <taxon>Bacillati</taxon>
        <taxon>Actinomycetota</taxon>
        <taxon>Actinomycetes</taxon>
        <taxon>Micrococcales</taxon>
        <taxon>Microbacteriaceae</taxon>
        <taxon>Cryobacterium</taxon>
    </lineage>
</organism>
<evidence type="ECO:0000256" key="1">
    <source>
        <dbReference type="SAM" id="Phobius"/>
    </source>
</evidence>
<name>A0A4R8WD89_9MICO</name>
<evidence type="ECO:0000313" key="3">
    <source>
        <dbReference type="Proteomes" id="UP000297643"/>
    </source>
</evidence>
<feature type="transmembrane region" description="Helical" evidence="1">
    <location>
        <begin position="144"/>
        <end position="164"/>
    </location>
</feature>
<gene>
    <name evidence="2" type="ORF">E3O32_06065</name>
</gene>
<evidence type="ECO:0000313" key="2">
    <source>
        <dbReference type="EMBL" id="TFC05249.1"/>
    </source>
</evidence>
<proteinExistence type="predicted"/>
<dbReference type="AlphaFoldDB" id="A0A4R8WD89"/>
<comment type="caution">
    <text evidence="2">The sequence shown here is derived from an EMBL/GenBank/DDBJ whole genome shotgun (WGS) entry which is preliminary data.</text>
</comment>
<feature type="transmembrane region" description="Helical" evidence="1">
    <location>
        <begin position="46"/>
        <end position="67"/>
    </location>
</feature>
<keyword evidence="1" id="KW-0472">Membrane</keyword>
<feature type="transmembrane region" description="Helical" evidence="1">
    <location>
        <begin position="6"/>
        <end position="25"/>
    </location>
</feature>